<gene>
    <name evidence="2" type="ORF">QTG54_006495</name>
</gene>
<accession>A0AAD8YB03</accession>
<dbReference type="EMBL" id="JATAAI010000010">
    <property type="protein sequence ID" value="KAK1742898.1"/>
    <property type="molecule type" value="Genomic_DNA"/>
</dbReference>
<comment type="caution">
    <text evidence="2">The sequence shown here is derived from an EMBL/GenBank/DDBJ whole genome shotgun (WGS) entry which is preliminary data.</text>
</comment>
<evidence type="ECO:0000313" key="3">
    <source>
        <dbReference type="Proteomes" id="UP001224775"/>
    </source>
</evidence>
<reference evidence="2" key="1">
    <citation type="submission" date="2023-06" db="EMBL/GenBank/DDBJ databases">
        <title>Survivors Of The Sea: Transcriptome response of Skeletonema marinoi to long-term dormancy.</title>
        <authorList>
            <person name="Pinder M.I.M."/>
            <person name="Kourtchenko O."/>
            <person name="Robertson E.K."/>
            <person name="Larsson T."/>
            <person name="Maumus F."/>
            <person name="Osuna-Cruz C.M."/>
            <person name="Vancaester E."/>
            <person name="Stenow R."/>
            <person name="Vandepoele K."/>
            <person name="Ploug H."/>
            <person name="Bruchert V."/>
            <person name="Godhe A."/>
            <person name="Topel M."/>
        </authorList>
    </citation>
    <scope>NUCLEOTIDE SEQUENCE</scope>
    <source>
        <strain evidence="2">R05AC</strain>
    </source>
</reference>
<evidence type="ECO:0000313" key="2">
    <source>
        <dbReference type="EMBL" id="KAK1742898.1"/>
    </source>
</evidence>
<feature type="compositionally biased region" description="Basic and acidic residues" evidence="1">
    <location>
        <begin position="18"/>
        <end position="43"/>
    </location>
</feature>
<evidence type="ECO:0000256" key="1">
    <source>
        <dbReference type="SAM" id="MobiDB-lite"/>
    </source>
</evidence>
<proteinExistence type="predicted"/>
<sequence length="398" mass="44326">MAEKASMAGPAMSGGGSSDDRAEDDGSKAKPKGGTEPEAEIKPSMKRSCACCKKHLPKSNYSKTQWSKNNTAKCKSCITEQQQSGVSRNSPAPGGRQLKMTLIPLERTEAYRVRRNKSITPKDRLIKYCEMGCIMDLGEVNNGRILPEKIQTPGANGDIMMSIPYTITPYEYWGLPREGALHGSNIFKKKIWKRCDYFFHHDANWIVENAELVQPYFDEVAAEGERHCNGFVFEGVSWAEQIELLKDEIACEEGSDEDLTEEFDAMGMNDNWRPPTESDAYQVRSSNTIAPKDRLLHFCELSSLNSNGCIEPESGVPSFPPRQTTNRYWGISQHGGRSAADNTTWDYWMDVEIKWLRNHAALVQPHFEEVAGMGYANSIVTVSYVISRGGANTASPAA</sequence>
<dbReference type="Proteomes" id="UP001224775">
    <property type="component" value="Unassembled WGS sequence"/>
</dbReference>
<feature type="compositionally biased region" description="Low complexity" evidence="1">
    <location>
        <begin position="1"/>
        <end position="11"/>
    </location>
</feature>
<organism evidence="2 3">
    <name type="scientific">Skeletonema marinoi</name>
    <dbReference type="NCBI Taxonomy" id="267567"/>
    <lineage>
        <taxon>Eukaryota</taxon>
        <taxon>Sar</taxon>
        <taxon>Stramenopiles</taxon>
        <taxon>Ochrophyta</taxon>
        <taxon>Bacillariophyta</taxon>
        <taxon>Coscinodiscophyceae</taxon>
        <taxon>Thalassiosirophycidae</taxon>
        <taxon>Thalassiosirales</taxon>
        <taxon>Skeletonemataceae</taxon>
        <taxon>Skeletonema</taxon>
        <taxon>Skeletonema marinoi-dohrnii complex</taxon>
    </lineage>
</organism>
<feature type="region of interest" description="Disordered" evidence="1">
    <location>
        <begin position="1"/>
        <end position="45"/>
    </location>
</feature>
<name>A0AAD8YB03_9STRA</name>
<protein>
    <submittedName>
        <fullName evidence="2">Uncharacterized protein</fullName>
    </submittedName>
</protein>
<dbReference type="AlphaFoldDB" id="A0AAD8YB03"/>
<keyword evidence="3" id="KW-1185">Reference proteome</keyword>